<comment type="similarity">
    <text evidence="4 11">Belongs to the protoporphyrinogen/coproporphyrinogen oxidase family. Coproporphyrinogen III oxidase subfamily.</text>
</comment>
<evidence type="ECO:0000313" key="14">
    <source>
        <dbReference type="Proteomes" id="UP000308230"/>
    </source>
</evidence>
<dbReference type="Pfam" id="PF01593">
    <property type="entry name" value="Amino_oxidase"/>
    <property type="match status" value="1"/>
</dbReference>
<dbReference type="EMBL" id="SWLG01000007">
    <property type="protein sequence ID" value="TLS37052.1"/>
    <property type="molecule type" value="Genomic_DNA"/>
</dbReference>
<keyword evidence="14" id="KW-1185">Reference proteome</keyword>
<keyword evidence="7 11" id="KW-0285">Flavoprotein</keyword>
<evidence type="ECO:0000256" key="3">
    <source>
        <dbReference type="ARBA" id="ARBA00004744"/>
    </source>
</evidence>
<comment type="pathway">
    <text evidence="3 11">Porphyrin-containing compound metabolism; protoheme biosynthesis.</text>
</comment>
<sequence length="462" mass="50990">MKTAVVVGGGITGLSAIYYLQKMKEEKGLDLKLVLVEQNKDLGGKISTVKNDGFTIETGADSIVARNEGVMPLIEELGLEDEMVYNTTGISYIYTNNELHAIPADTIFGIPMSVEALFNSTLVSEKGKKEALKDLETKNEHFTKESSIGEFLEVFLGKELVEKQIAPVLSGVYSGKLDKLTIASTLPYLLDYKNKYGSIIKGLEENKEKFKSSSKGKFVSFENGLSTLIDKLEEKANDALVLKGAKTSSITKSNDKYELSFENHETLEADYVVLATPHNVAQKLLSDETVDEDFNRFKNSSLISIYLGFDIPDDELPADGTGFIVSENTDVKCDACTWTSRKWSHTSKNSNLLVRLFYKSSNSNYESLKELNEGELAQVALSDIEKSLKIEGKPRSIEVTNWKDMMPNYNLGHSEAIESLNEKLAADYPDIYLAGASYYGVGIGACIVNGKETAEKIANQLK</sequence>
<keyword evidence="11" id="KW-0963">Cytoplasm</keyword>
<comment type="cofactor">
    <cofactor evidence="2 11">
        <name>FAD</name>
        <dbReference type="ChEBI" id="CHEBI:57692"/>
    </cofactor>
</comment>
<dbReference type="Gene3D" id="3.90.660.20">
    <property type="entry name" value="Protoporphyrinogen oxidase, mitochondrial, domain 2"/>
    <property type="match status" value="1"/>
</dbReference>
<keyword evidence="10 11" id="KW-0350">Heme biosynthesis</keyword>
<organism evidence="13 14">
    <name type="scientific">Exobacillus caeni</name>
    <dbReference type="NCBI Taxonomy" id="2574798"/>
    <lineage>
        <taxon>Bacteria</taxon>
        <taxon>Bacillati</taxon>
        <taxon>Bacillota</taxon>
        <taxon>Bacilli</taxon>
        <taxon>Bacillales</taxon>
        <taxon>Guptibacillaceae</taxon>
        <taxon>Exobacillus</taxon>
    </lineage>
</organism>
<dbReference type="OrthoDB" id="9805195at2"/>
<dbReference type="NCBIfam" id="NF009081">
    <property type="entry name" value="PRK12416.1"/>
    <property type="match status" value="1"/>
</dbReference>
<dbReference type="InterPro" id="IPR004572">
    <property type="entry name" value="Protoporphyrinogen_oxidase"/>
</dbReference>
<evidence type="ECO:0000256" key="2">
    <source>
        <dbReference type="ARBA" id="ARBA00001974"/>
    </source>
</evidence>
<name>A0A5R9F0B3_9BACL</name>
<evidence type="ECO:0000256" key="9">
    <source>
        <dbReference type="ARBA" id="ARBA00023002"/>
    </source>
</evidence>
<comment type="function">
    <text evidence="11">Involved in coproporphyrin-dependent heme b biosynthesis. Catalyzes the oxidation of coproporphyrinogen III to coproporphyrin III.</text>
</comment>
<feature type="domain" description="Amine oxidase" evidence="12">
    <location>
        <begin position="11"/>
        <end position="457"/>
    </location>
</feature>
<evidence type="ECO:0000256" key="6">
    <source>
        <dbReference type="ARBA" id="ARBA00019046"/>
    </source>
</evidence>
<dbReference type="RefSeq" id="WP_138126359.1">
    <property type="nucleotide sequence ID" value="NZ_SWLG01000007.1"/>
</dbReference>
<dbReference type="PANTHER" id="PTHR42923">
    <property type="entry name" value="PROTOPORPHYRINOGEN OXIDASE"/>
    <property type="match status" value="1"/>
</dbReference>
<dbReference type="Proteomes" id="UP000308230">
    <property type="component" value="Unassembled WGS sequence"/>
</dbReference>
<dbReference type="SUPFAM" id="SSF54373">
    <property type="entry name" value="FAD-linked reductases, C-terminal domain"/>
    <property type="match status" value="1"/>
</dbReference>
<comment type="caution">
    <text evidence="13">The sequence shown here is derived from an EMBL/GenBank/DDBJ whole genome shotgun (WGS) entry which is preliminary data.</text>
</comment>
<evidence type="ECO:0000313" key="13">
    <source>
        <dbReference type="EMBL" id="TLS37052.1"/>
    </source>
</evidence>
<comment type="subcellular location">
    <subcellularLocation>
        <location evidence="11">Cytoplasm</location>
    </subcellularLocation>
</comment>
<dbReference type="PANTHER" id="PTHR42923:SF3">
    <property type="entry name" value="PROTOPORPHYRINOGEN OXIDASE"/>
    <property type="match status" value="1"/>
</dbReference>
<evidence type="ECO:0000256" key="8">
    <source>
        <dbReference type="ARBA" id="ARBA00022827"/>
    </source>
</evidence>
<dbReference type="EC" id="1.3.3.15" evidence="5 11"/>
<dbReference type="InterPro" id="IPR002937">
    <property type="entry name" value="Amino_oxidase"/>
</dbReference>
<evidence type="ECO:0000256" key="7">
    <source>
        <dbReference type="ARBA" id="ARBA00022630"/>
    </source>
</evidence>
<dbReference type="Gene3D" id="1.10.3110.10">
    <property type="entry name" value="protoporphyrinogen ix oxidase, domain 3"/>
    <property type="match status" value="1"/>
</dbReference>
<dbReference type="NCBIfam" id="TIGR00562">
    <property type="entry name" value="proto_IX_ox"/>
    <property type="match status" value="1"/>
</dbReference>
<accession>A0A5R9F0B3</accession>
<dbReference type="GO" id="GO:0005737">
    <property type="term" value="C:cytoplasm"/>
    <property type="evidence" value="ECO:0007669"/>
    <property type="project" value="UniProtKB-SubCell"/>
</dbReference>
<dbReference type="GO" id="GO:0004729">
    <property type="term" value="F:oxygen-dependent protoporphyrinogen oxidase activity"/>
    <property type="evidence" value="ECO:0007669"/>
    <property type="project" value="UniProtKB-UniRule"/>
</dbReference>
<evidence type="ECO:0000256" key="4">
    <source>
        <dbReference type="ARBA" id="ARBA00008310"/>
    </source>
</evidence>
<evidence type="ECO:0000256" key="11">
    <source>
        <dbReference type="RuleBase" id="RU364052"/>
    </source>
</evidence>
<proteinExistence type="inferred from homology"/>
<evidence type="ECO:0000256" key="1">
    <source>
        <dbReference type="ARBA" id="ARBA00001755"/>
    </source>
</evidence>
<dbReference type="UniPathway" id="UPA00252"/>
<reference evidence="13 14" key="1">
    <citation type="submission" date="2019-04" db="EMBL/GenBank/DDBJ databases">
        <title>Bacillus caeni sp. nov., a bacterium isolated from mangrove sediment.</title>
        <authorList>
            <person name="Huang H."/>
            <person name="Mo K."/>
            <person name="Hu Y."/>
        </authorList>
    </citation>
    <scope>NUCLEOTIDE SEQUENCE [LARGE SCALE GENOMIC DNA]</scope>
    <source>
        <strain evidence="13 14">HB172195</strain>
    </source>
</reference>
<keyword evidence="8 11" id="KW-0274">FAD</keyword>
<comment type="catalytic activity">
    <reaction evidence="1">
        <text>coproporphyrinogen III + 3 O2 = coproporphyrin III + 3 H2O2</text>
        <dbReference type="Rhea" id="RHEA:43436"/>
        <dbReference type="ChEBI" id="CHEBI:15379"/>
        <dbReference type="ChEBI" id="CHEBI:16240"/>
        <dbReference type="ChEBI" id="CHEBI:57309"/>
        <dbReference type="ChEBI" id="CHEBI:131725"/>
        <dbReference type="EC" id="1.3.3.15"/>
    </reaction>
    <physiologicalReaction direction="left-to-right" evidence="1">
        <dbReference type="Rhea" id="RHEA:43437"/>
    </physiologicalReaction>
</comment>
<gene>
    <name evidence="13" type="ORF">FCL54_11010</name>
</gene>
<dbReference type="Gene3D" id="3.50.50.60">
    <property type="entry name" value="FAD/NAD(P)-binding domain"/>
    <property type="match status" value="1"/>
</dbReference>
<evidence type="ECO:0000259" key="12">
    <source>
        <dbReference type="Pfam" id="PF01593"/>
    </source>
</evidence>
<dbReference type="AlphaFoldDB" id="A0A5R9F0B3"/>
<keyword evidence="9 11" id="KW-0560">Oxidoreductase</keyword>
<protein>
    <recommendedName>
        <fullName evidence="6 11">Coproporphyrinogen III oxidase</fullName>
        <ecNumber evidence="5 11">1.3.3.15</ecNumber>
    </recommendedName>
</protein>
<dbReference type="InterPro" id="IPR036188">
    <property type="entry name" value="FAD/NAD-bd_sf"/>
</dbReference>
<evidence type="ECO:0000256" key="10">
    <source>
        <dbReference type="ARBA" id="ARBA00023133"/>
    </source>
</evidence>
<evidence type="ECO:0000256" key="5">
    <source>
        <dbReference type="ARBA" id="ARBA00012402"/>
    </source>
</evidence>
<dbReference type="SUPFAM" id="SSF51905">
    <property type="entry name" value="FAD/NAD(P)-binding domain"/>
    <property type="match status" value="1"/>
</dbReference>
<dbReference type="GO" id="GO:0006783">
    <property type="term" value="P:heme biosynthetic process"/>
    <property type="evidence" value="ECO:0007669"/>
    <property type="project" value="UniProtKB-UniRule"/>
</dbReference>
<dbReference type="InterPro" id="IPR050464">
    <property type="entry name" value="Zeta_carotene_desat/Oxidored"/>
</dbReference>